<accession>A0A0C1QS96</accession>
<name>A0A0C1QS96_9GAMM</name>
<proteinExistence type="predicted"/>
<dbReference type="Gene3D" id="2.30.30.220">
    <property type="entry name" value="SspB-like"/>
    <property type="match status" value="1"/>
</dbReference>
<protein>
    <submittedName>
        <fullName evidence="2">Peptidase</fullName>
    </submittedName>
</protein>
<organism evidence="2 3">
    <name type="scientific">Pseudoalteromonas luteoviolacea</name>
    <dbReference type="NCBI Taxonomy" id="43657"/>
    <lineage>
        <taxon>Bacteria</taxon>
        <taxon>Pseudomonadati</taxon>
        <taxon>Pseudomonadota</taxon>
        <taxon>Gammaproteobacteria</taxon>
        <taxon>Alteromonadales</taxon>
        <taxon>Pseudoalteromonadaceae</taxon>
        <taxon>Pseudoalteromonas</taxon>
    </lineage>
</organism>
<dbReference type="GO" id="GO:0005840">
    <property type="term" value="C:ribosome"/>
    <property type="evidence" value="ECO:0007669"/>
    <property type="project" value="TreeGrafter"/>
</dbReference>
<dbReference type="AlphaFoldDB" id="A0A0C1QS96"/>
<dbReference type="PANTHER" id="PTHR37486:SF1">
    <property type="entry name" value="STRINGENT STARVATION PROTEIN B"/>
    <property type="match status" value="1"/>
</dbReference>
<dbReference type="PIRSF" id="PIRSF005276">
    <property type="entry name" value="SspB"/>
    <property type="match status" value="1"/>
</dbReference>
<feature type="compositionally biased region" description="Basic residues" evidence="1">
    <location>
        <begin position="141"/>
        <end position="150"/>
    </location>
</feature>
<comment type="caution">
    <text evidence="2">The sequence shown here is derived from an EMBL/GenBank/DDBJ whole genome shotgun (WGS) entry which is preliminary data.</text>
</comment>
<evidence type="ECO:0000313" key="3">
    <source>
        <dbReference type="Proteomes" id="UP000031327"/>
    </source>
</evidence>
<dbReference type="GO" id="GO:0005829">
    <property type="term" value="C:cytosol"/>
    <property type="evidence" value="ECO:0007669"/>
    <property type="project" value="TreeGrafter"/>
</dbReference>
<dbReference type="Pfam" id="PF04386">
    <property type="entry name" value="SspB"/>
    <property type="match status" value="1"/>
</dbReference>
<dbReference type="NCBIfam" id="NF008763">
    <property type="entry name" value="PRK11798.1-2"/>
    <property type="match status" value="1"/>
</dbReference>
<gene>
    <name evidence="2" type="ORF">JF50_03825</name>
</gene>
<dbReference type="SUPFAM" id="SSF101738">
    <property type="entry name" value="SspB-like"/>
    <property type="match status" value="1"/>
</dbReference>
<feature type="region of interest" description="Disordered" evidence="1">
    <location>
        <begin position="97"/>
        <end position="150"/>
    </location>
</feature>
<dbReference type="GO" id="GO:0045732">
    <property type="term" value="P:positive regulation of protein catabolic process"/>
    <property type="evidence" value="ECO:0007669"/>
    <property type="project" value="TreeGrafter"/>
</dbReference>
<dbReference type="NCBIfam" id="NF008769">
    <property type="entry name" value="PRK11798.2-5"/>
    <property type="match status" value="1"/>
</dbReference>
<feature type="compositionally biased region" description="Acidic residues" evidence="1">
    <location>
        <begin position="104"/>
        <end position="128"/>
    </location>
</feature>
<sequence length="150" mass="16748">MTSNRPYLLRAFYEWIVDNQCTPHIVVNANFPHVQVPVQFVQDGQIVLNVSPSAANNFSMDNDALSFSARFSGQPMQVYVPVDAVLAIYARENGEGTVFSEPRTEEEYEEEAYDSADEAISEAEETPETEAQKPPVEGKPKKGAHLRVIK</sequence>
<dbReference type="EMBL" id="JWIC01000004">
    <property type="protein sequence ID" value="KID57887.1"/>
    <property type="molecule type" value="Genomic_DNA"/>
</dbReference>
<dbReference type="InterPro" id="IPR007481">
    <property type="entry name" value="SspB"/>
</dbReference>
<dbReference type="RefSeq" id="WP_039608183.1">
    <property type="nucleotide sequence ID" value="NZ_JWIC01000004.1"/>
</dbReference>
<evidence type="ECO:0000313" key="2">
    <source>
        <dbReference type="EMBL" id="KID57887.1"/>
    </source>
</evidence>
<dbReference type="PANTHER" id="PTHR37486">
    <property type="entry name" value="STRINGENT STARVATION PROTEIN B"/>
    <property type="match status" value="1"/>
</dbReference>
<dbReference type="InterPro" id="IPR036760">
    <property type="entry name" value="SspB-like_sf"/>
</dbReference>
<dbReference type="OrthoDB" id="9797358at2"/>
<dbReference type="Proteomes" id="UP000031327">
    <property type="component" value="Unassembled WGS sequence"/>
</dbReference>
<reference evidence="2 3" key="1">
    <citation type="submission" date="2014-12" db="EMBL/GenBank/DDBJ databases">
        <title>Draft Genome Sequence of Pseudoalteromonas luteoviolacea HI1.</title>
        <authorList>
            <person name="Asahina A.Y."/>
            <person name="Hadfield M.G."/>
        </authorList>
    </citation>
    <scope>NUCLEOTIDE SEQUENCE [LARGE SCALE GENOMIC DNA]</scope>
    <source>
        <strain evidence="2 3">HI1</strain>
    </source>
</reference>
<evidence type="ECO:0000256" key="1">
    <source>
        <dbReference type="SAM" id="MobiDB-lite"/>
    </source>
</evidence>